<name>A0A2H9VLQ4_9SPHI</name>
<keyword evidence="1" id="KW-0472">Membrane</keyword>
<keyword evidence="1" id="KW-0812">Transmembrane</keyword>
<evidence type="ECO:0000313" key="3">
    <source>
        <dbReference type="Proteomes" id="UP000242687"/>
    </source>
</evidence>
<comment type="caution">
    <text evidence="2">The sequence shown here is derived from an EMBL/GenBank/DDBJ whole genome shotgun (WGS) entry which is preliminary data.</text>
</comment>
<feature type="transmembrane region" description="Helical" evidence="1">
    <location>
        <begin position="28"/>
        <end position="47"/>
    </location>
</feature>
<reference evidence="2 3" key="1">
    <citation type="submission" date="2017-11" db="EMBL/GenBank/DDBJ databases">
        <title>Genomic Encyclopedia of Archaeal and Bacterial Type Strains, Phase II (KMG-II): From Individual Species to Whole Genera.</title>
        <authorList>
            <person name="Goeker M."/>
        </authorList>
    </citation>
    <scope>NUCLEOTIDE SEQUENCE [LARGE SCALE GENOMIC DNA]</scope>
    <source>
        <strain evidence="2 3">DSM 28175</strain>
    </source>
</reference>
<dbReference type="OrthoDB" id="7172951at2"/>
<proteinExistence type="predicted"/>
<feature type="transmembrane region" description="Helical" evidence="1">
    <location>
        <begin position="166"/>
        <end position="187"/>
    </location>
</feature>
<keyword evidence="3" id="KW-1185">Reference proteome</keyword>
<keyword evidence="1" id="KW-1133">Transmembrane helix</keyword>
<gene>
    <name evidence="2" type="ORF">CLV57_2378</name>
</gene>
<sequence>MSSYQKASLISVDQAITKGRKMLLLPRILMIIGLFFFLFPIAMLFIAIKDGPSFSTNAWLIAASIVIVCFFVCFYLPFRFWSKRTTRWKLWAFNNVDNVHELKIAAVQANLCPAYGTFMDKIQIQSAKEREQWRKLQDRFDFPDIFKDDSTIPSVTEVFYSKMNSAVYILFGLLFLGIGGGIEYLVIKNNGDFTSQLIPFVIVIAAICYIVINIKRMLKKQPEMVLDNQGLTTPGTGFLNWDLIFNEKVTRTDRGKRGILYTFSFQYPGGLVNIDVSDFNVNKARLERLIRVYKGRFAAGLS</sequence>
<feature type="transmembrane region" description="Helical" evidence="1">
    <location>
        <begin position="193"/>
        <end position="212"/>
    </location>
</feature>
<evidence type="ECO:0000256" key="1">
    <source>
        <dbReference type="SAM" id="Phobius"/>
    </source>
</evidence>
<protein>
    <submittedName>
        <fullName evidence="2">Uncharacterized protein</fullName>
    </submittedName>
</protein>
<dbReference type="RefSeq" id="WP_100341607.1">
    <property type="nucleotide sequence ID" value="NZ_PGFJ01000002.1"/>
</dbReference>
<feature type="transmembrane region" description="Helical" evidence="1">
    <location>
        <begin position="59"/>
        <end position="78"/>
    </location>
</feature>
<dbReference type="AlphaFoldDB" id="A0A2H9VLQ4"/>
<dbReference type="Proteomes" id="UP000242687">
    <property type="component" value="Unassembled WGS sequence"/>
</dbReference>
<accession>A0A2H9VLQ4</accession>
<dbReference type="EMBL" id="PGFJ01000002">
    <property type="protein sequence ID" value="PJJ79251.1"/>
    <property type="molecule type" value="Genomic_DNA"/>
</dbReference>
<organism evidence="2 3">
    <name type="scientific">Mucilaginibacter auburnensis</name>
    <dbReference type="NCBI Taxonomy" id="1457233"/>
    <lineage>
        <taxon>Bacteria</taxon>
        <taxon>Pseudomonadati</taxon>
        <taxon>Bacteroidota</taxon>
        <taxon>Sphingobacteriia</taxon>
        <taxon>Sphingobacteriales</taxon>
        <taxon>Sphingobacteriaceae</taxon>
        <taxon>Mucilaginibacter</taxon>
    </lineage>
</organism>
<evidence type="ECO:0000313" key="2">
    <source>
        <dbReference type="EMBL" id="PJJ79251.1"/>
    </source>
</evidence>